<dbReference type="InterPro" id="IPR013155">
    <property type="entry name" value="M/V/L/I-tRNA-synth_anticd-bd"/>
</dbReference>
<dbReference type="InterPro" id="IPR010978">
    <property type="entry name" value="tRNA-bd_arm"/>
</dbReference>
<feature type="short sequence motif" description="'HIGH' region" evidence="11">
    <location>
        <begin position="46"/>
        <end position="56"/>
    </location>
</feature>
<dbReference type="SUPFAM" id="SSF47323">
    <property type="entry name" value="Anticodon-binding domain of a subclass of class I aminoacyl-tRNA synthetases"/>
    <property type="match status" value="1"/>
</dbReference>
<evidence type="ECO:0000256" key="8">
    <source>
        <dbReference type="ARBA" id="ARBA00023054"/>
    </source>
</evidence>
<dbReference type="RefSeq" id="WP_145068477.1">
    <property type="nucleotide sequence ID" value="NZ_CP036287.1"/>
</dbReference>
<evidence type="ECO:0000259" key="14">
    <source>
        <dbReference type="Pfam" id="PF10458"/>
    </source>
</evidence>
<dbReference type="GO" id="GO:0002161">
    <property type="term" value="F:aminoacyl-tRNA deacylase activity"/>
    <property type="evidence" value="ECO:0007669"/>
    <property type="project" value="InterPro"/>
</dbReference>
<dbReference type="Gene3D" id="1.10.287.380">
    <property type="entry name" value="Valyl-tRNA synthetase, C-terminal domain"/>
    <property type="match status" value="1"/>
</dbReference>
<dbReference type="GO" id="GO:0004832">
    <property type="term" value="F:valine-tRNA ligase activity"/>
    <property type="evidence" value="ECO:0007669"/>
    <property type="project" value="UniProtKB-UniRule"/>
</dbReference>
<dbReference type="InterPro" id="IPR001412">
    <property type="entry name" value="aa-tRNA-synth_I_CS"/>
</dbReference>
<dbReference type="FunFam" id="1.10.730.10:FF:000002">
    <property type="entry name" value="Leucine--tRNA ligase"/>
    <property type="match status" value="1"/>
</dbReference>
<dbReference type="SUPFAM" id="SSF46589">
    <property type="entry name" value="tRNA-binding arm"/>
    <property type="match status" value="1"/>
</dbReference>
<keyword evidence="8 11" id="KW-0175">Coiled coil</keyword>
<protein>
    <recommendedName>
        <fullName evidence="11">Valine--tRNA ligase</fullName>
        <ecNumber evidence="11">6.1.1.9</ecNumber>
    </recommendedName>
    <alternativeName>
        <fullName evidence="11">Valyl-tRNA synthetase</fullName>
        <shortName evidence="11">ValRS</shortName>
    </alternativeName>
</protein>
<dbReference type="Proteomes" id="UP000316921">
    <property type="component" value="Chromosome"/>
</dbReference>
<dbReference type="Gene3D" id="3.40.50.620">
    <property type="entry name" value="HUPs"/>
    <property type="match status" value="2"/>
</dbReference>
<evidence type="ECO:0000256" key="6">
    <source>
        <dbReference type="ARBA" id="ARBA00022840"/>
    </source>
</evidence>
<dbReference type="GO" id="GO:0005829">
    <property type="term" value="C:cytosol"/>
    <property type="evidence" value="ECO:0007669"/>
    <property type="project" value="TreeGrafter"/>
</dbReference>
<keyword evidence="16" id="KW-1185">Reference proteome</keyword>
<keyword evidence="5 11" id="KW-0547">Nucleotide-binding</keyword>
<comment type="subunit">
    <text evidence="2 11">Monomer.</text>
</comment>
<feature type="domain" description="Valyl-tRNA synthetase tRNA-binding arm" evidence="14">
    <location>
        <begin position="827"/>
        <end position="891"/>
    </location>
</feature>
<evidence type="ECO:0000256" key="4">
    <source>
        <dbReference type="ARBA" id="ARBA00022598"/>
    </source>
</evidence>
<evidence type="ECO:0000256" key="9">
    <source>
        <dbReference type="ARBA" id="ARBA00023146"/>
    </source>
</evidence>
<dbReference type="InterPro" id="IPR002300">
    <property type="entry name" value="aa-tRNA-synth_Ia"/>
</dbReference>
<dbReference type="CDD" id="cd00817">
    <property type="entry name" value="ValRS_core"/>
    <property type="match status" value="1"/>
</dbReference>
<keyword evidence="9 11" id="KW-0030">Aminoacyl-tRNA synthetase</keyword>
<evidence type="ECO:0000313" key="16">
    <source>
        <dbReference type="Proteomes" id="UP000316921"/>
    </source>
</evidence>
<keyword evidence="7 11" id="KW-0648">Protein biosynthesis</keyword>
<dbReference type="SUPFAM" id="SSF50677">
    <property type="entry name" value="ValRS/IleRS/LeuRS editing domain"/>
    <property type="match status" value="1"/>
</dbReference>
<evidence type="ECO:0000256" key="10">
    <source>
        <dbReference type="ARBA" id="ARBA00047552"/>
    </source>
</evidence>
<comment type="domain">
    <text evidence="11">The C-terminal coiled-coil domain is crucial for aminoacylation activity.</text>
</comment>
<evidence type="ECO:0000313" key="15">
    <source>
        <dbReference type="EMBL" id="QDU68985.1"/>
    </source>
</evidence>
<evidence type="ECO:0000256" key="3">
    <source>
        <dbReference type="ARBA" id="ARBA00022490"/>
    </source>
</evidence>
<evidence type="ECO:0000259" key="12">
    <source>
        <dbReference type="Pfam" id="PF00133"/>
    </source>
</evidence>
<dbReference type="InterPro" id="IPR009080">
    <property type="entry name" value="tRNAsynth_Ia_anticodon-bd"/>
</dbReference>
<feature type="domain" description="Methionyl/Valyl/Leucyl/Isoleucyl-tRNA synthetase anticodon-binding" evidence="13">
    <location>
        <begin position="617"/>
        <end position="767"/>
    </location>
</feature>
<dbReference type="Pfam" id="PF00133">
    <property type="entry name" value="tRNA-synt_1"/>
    <property type="match status" value="1"/>
</dbReference>
<reference evidence="15 16" key="1">
    <citation type="submission" date="2019-02" db="EMBL/GenBank/DDBJ databases">
        <title>Deep-cultivation of Planctomycetes and their phenomic and genomic characterization uncovers novel biology.</title>
        <authorList>
            <person name="Wiegand S."/>
            <person name="Jogler M."/>
            <person name="Boedeker C."/>
            <person name="Pinto D."/>
            <person name="Vollmers J."/>
            <person name="Rivas-Marin E."/>
            <person name="Kohn T."/>
            <person name="Peeters S.H."/>
            <person name="Heuer A."/>
            <person name="Rast P."/>
            <person name="Oberbeckmann S."/>
            <person name="Bunk B."/>
            <person name="Jeske O."/>
            <person name="Meyerdierks A."/>
            <person name="Storesund J.E."/>
            <person name="Kallscheuer N."/>
            <person name="Luecker S."/>
            <person name="Lage O.M."/>
            <person name="Pohl T."/>
            <person name="Merkel B.J."/>
            <person name="Hornburger P."/>
            <person name="Mueller R.-W."/>
            <person name="Bruemmer F."/>
            <person name="Labrenz M."/>
            <person name="Spormann A.M."/>
            <person name="Op den Camp H."/>
            <person name="Overmann J."/>
            <person name="Amann R."/>
            <person name="Jetten M.S.M."/>
            <person name="Mascher T."/>
            <person name="Medema M.H."/>
            <person name="Devos D.P."/>
            <person name="Kaster A.-K."/>
            <person name="Ovreas L."/>
            <person name="Rohde M."/>
            <person name="Galperin M.Y."/>
            <person name="Jogler C."/>
        </authorList>
    </citation>
    <scope>NUCLEOTIDE SEQUENCE [LARGE SCALE GENOMIC DNA]</scope>
    <source>
        <strain evidence="15 16">Pla133</strain>
    </source>
</reference>
<accession>A0A518BPU0</accession>
<dbReference type="Pfam" id="PF08264">
    <property type="entry name" value="Anticodon_1"/>
    <property type="match status" value="1"/>
</dbReference>
<sequence length="892" mass="99732">MELSPRYDPHEHEAAVYTRWLEAGSFTPAAEAPKGAEPFTIMIPPPNVTGVLHMGHALNGAIQDIVIRHKRMQGFDALWLPGTDHAGIATQAVVEKKLYAEEGKTRQDLGRDAFLGKVWEWKELHGNQILEQYRRLGASCDWSRTKFTMDEDLSRAVRVSFLALWEKGLIYRGARLVHWDCVLQTAISDDEIEYETRKGKLWHLKYPVKDQPERFLVVATTRPETMLGDTGVAVHPDDERYGDLVGKSVVLPFLGREIPIVADESVDPAFGTGAVKVTPGHDPADYERGARHNLPIISILEKDGTLNAEGGPFAGMSREKARTEVVKQLEELGLLDKVESITHNVSLSDRSKSVIEPLVSEQWFVRMKELAEPAIAAVGNGSLTFRPERWKKVYLDWLENVQDWCISRQLWWGHRIPIWYDEDGVPAGSADELQLGDAHPKTGKPIVRQDADVLDTWASSWLWPFATLGWPDDTADLRRFYPTQFISTAREIIYLWIARMVMAGYEFVDSLPEAERCPFTTCYVHATVLDGKGKRMSKSAGNGIDPIAMIEEFGADAVRYSLMMLTREGQDVKLAPARFEEGRRFTNKIWNAARFVMMNLEGERTDGSSAAAVEVEDRWILSRLARTRSEVHTALTDYHFNDAATALYRFVWNDFCDWYVELAKGRLAGEDDSAKAARGTLARVLNDMLALLHPFTPFQTEVLWAELGRVLGDGERGMLVRGPWPTGEGLAVDEAAEARIGVLQEVVRAVRSVRALTMVGERKALDTVIVAPRAEDRDVIESSVERLRGLAHLETVEVHAAAERPPSSAAAVAGGIEVFVRLGEDVDTAKLSETLARRADKARKGLEALSKKLANQGFLANAEPEMVEAEKVKQEELEQELALLERNLEGLS</sequence>
<comment type="subcellular location">
    <subcellularLocation>
        <location evidence="1 11">Cytoplasm</location>
    </subcellularLocation>
</comment>
<comment type="domain">
    <text evidence="11">ValRS has two distinct active sites: one for aminoacylation and one for editing. The misactivated threonine is translocated from the active site to the editing site.</text>
</comment>
<feature type="domain" description="Aminoacyl-tRNA synthetase class Ia" evidence="12">
    <location>
        <begin position="16"/>
        <end position="574"/>
    </location>
</feature>
<evidence type="ECO:0000256" key="7">
    <source>
        <dbReference type="ARBA" id="ARBA00022917"/>
    </source>
</evidence>
<dbReference type="FunFam" id="3.90.740.10:FF:000005">
    <property type="entry name" value="Valine--tRNA ligase, mitochondrial"/>
    <property type="match status" value="1"/>
</dbReference>
<gene>
    <name evidence="11 15" type="primary">valS</name>
    <name evidence="15" type="ORF">Pla133_41000</name>
</gene>
<evidence type="ECO:0000259" key="13">
    <source>
        <dbReference type="Pfam" id="PF08264"/>
    </source>
</evidence>
<dbReference type="GO" id="GO:0006438">
    <property type="term" value="P:valyl-tRNA aminoacylation"/>
    <property type="evidence" value="ECO:0007669"/>
    <property type="project" value="UniProtKB-UniRule"/>
</dbReference>
<dbReference type="EMBL" id="CP036287">
    <property type="protein sequence ID" value="QDU68985.1"/>
    <property type="molecule type" value="Genomic_DNA"/>
</dbReference>
<evidence type="ECO:0000256" key="11">
    <source>
        <dbReference type="HAMAP-Rule" id="MF_02004"/>
    </source>
</evidence>
<evidence type="ECO:0000256" key="2">
    <source>
        <dbReference type="ARBA" id="ARBA00011245"/>
    </source>
</evidence>
<dbReference type="InterPro" id="IPR002303">
    <property type="entry name" value="Valyl-tRNA_ligase"/>
</dbReference>
<organism evidence="15 16">
    <name type="scientific">Engelhardtia mirabilis</name>
    <dbReference type="NCBI Taxonomy" id="2528011"/>
    <lineage>
        <taxon>Bacteria</taxon>
        <taxon>Pseudomonadati</taxon>
        <taxon>Planctomycetota</taxon>
        <taxon>Planctomycetia</taxon>
        <taxon>Planctomycetia incertae sedis</taxon>
        <taxon>Engelhardtia</taxon>
    </lineage>
</organism>
<dbReference type="HAMAP" id="MF_02004">
    <property type="entry name" value="Val_tRNA_synth_type1"/>
    <property type="match status" value="1"/>
</dbReference>
<dbReference type="FunFam" id="3.40.50.620:FF:000032">
    <property type="entry name" value="Valine--tRNA ligase"/>
    <property type="match status" value="1"/>
</dbReference>
<comment type="catalytic activity">
    <reaction evidence="10 11">
        <text>tRNA(Val) + L-valine + ATP = L-valyl-tRNA(Val) + AMP + diphosphate</text>
        <dbReference type="Rhea" id="RHEA:10704"/>
        <dbReference type="Rhea" id="RHEA-COMP:9672"/>
        <dbReference type="Rhea" id="RHEA-COMP:9708"/>
        <dbReference type="ChEBI" id="CHEBI:30616"/>
        <dbReference type="ChEBI" id="CHEBI:33019"/>
        <dbReference type="ChEBI" id="CHEBI:57762"/>
        <dbReference type="ChEBI" id="CHEBI:78442"/>
        <dbReference type="ChEBI" id="CHEBI:78537"/>
        <dbReference type="ChEBI" id="CHEBI:456215"/>
        <dbReference type="EC" id="6.1.1.9"/>
    </reaction>
</comment>
<comment type="caution">
    <text evidence="11">Lacks conserved residue(s) required for the propagation of feature annotation.</text>
</comment>
<evidence type="ECO:0000256" key="1">
    <source>
        <dbReference type="ARBA" id="ARBA00004496"/>
    </source>
</evidence>
<comment type="similarity">
    <text evidence="11">Belongs to the class-I aminoacyl-tRNA synthetase family. ValS type 1 subfamily.</text>
</comment>
<dbReference type="PANTHER" id="PTHR11946">
    <property type="entry name" value="VALYL-TRNA SYNTHETASES"/>
    <property type="match status" value="1"/>
</dbReference>
<evidence type="ECO:0000256" key="5">
    <source>
        <dbReference type="ARBA" id="ARBA00022741"/>
    </source>
</evidence>
<keyword evidence="6 11" id="KW-0067">ATP-binding</keyword>
<dbReference type="NCBIfam" id="NF004349">
    <property type="entry name" value="PRK05729.1"/>
    <property type="match status" value="1"/>
</dbReference>
<comment type="function">
    <text evidence="11">Catalyzes the attachment of valine to tRNA(Val). As ValRS can inadvertently accommodate and process structurally similar amino acids such as threonine, to avoid such errors, it has a 'posttransfer' editing activity that hydrolyzes mischarged Thr-tRNA(Val) in a tRNA-dependent manner.</text>
</comment>
<dbReference type="KEGG" id="pbap:Pla133_41000"/>
<dbReference type="GO" id="GO:0005524">
    <property type="term" value="F:ATP binding"/>
    <property type="evidence" value="ECO:0007669"/>
    <property type="project" value="UniProtKB-UniRule"/>
</dbReference>
<dbReference type="InterPro" id="IPR037118">
    <property type="entry name" value="Val-tRNA_synth_C_sf"/>
</dbReference>
<dbReference type="InterPro" id="IPR014729">
    <property type="entry name" value="Rossmann-like_a/b/a_fold"/>
</dbReference>
<dbReference type="Pfam" id="PF10458">
    <property type="entry name" value="Val_tRNA-synt_C"/>
    <property type="match status" value="1"/>
</dbReference>
<dbReference type="EC" id="6.1.1.9" evidence="11"/>
<dbReference type="PRINTS" id="PR00986">
    <property type="entry name" value="TRNASYNTHVAL"/>
</dbReference>
<dbReference type="PROSITE" id="PS00178">
    <property type="entry name" value="AA_TRNA_LIGASE_I"/>
    <property type="match status" value="1"/>
</dbReference>
<dbReference type="SUPFAM" id="SSF52374">
    <property type="entry name" value="Nucleotidylyl transferase"/>
    <property type="match status" value="1"/>
</dbReference>
<dbReference type="PANTHER" id="PTHR11946:SF93">
    <property type="entry name" value="VALINE--TRNA LIGASE, CHLOROPLASTIC_MITOCHONDRIAL 2"/>
    <property type="match status" value="1"/>
</dbReference>
<feature type="binding site" evidence="11">
    <location>
        <position position="538"/>
    </location>
    <ligand>
        <name>ATP</name>
        <dbReference type="ChEBI" id="CHEBI:30616"/>
    </ligand>
</feature>
<dbReference type="InterPro" id="IPR033705">
    <property type="entry name" value="Anticodon_Ia_Val"/>
</dbReference>
<dbReference type="CDD" id="cd07962">
    <property type="entry name" value="Anticodon_Ia_Val"/>
    <property type="match status" value="1"/>
</dbReference>
<keyword evidence="4 11" id="KW-0436">Ligase</keyword>
<dbReference type="InterPro" id="IPR019499">
    <property type="entry name" value="Val-tRNA_synth_tRNA-bd"/>
</dbReference>
<dbReference type="NCBIfam" id="TIGR00422">
    <property type="entry name" value="valS"/>
    <property type="match status" value="1"/>
</dbReference>
<dbReference type="InterPro" id="IPR009008">
    <property type="entry name" value="Val/Leu/Ile-tRNA-synth_edit"/>
</dbReference>
<dbReference type="AlphaFoldDB" id="A0A518BPU0"/>
<dbReference type="Gene3D" id="1.10.730.10">
    <property type="entry name" value="Isoleucyl-tRNA Synthetase, Domain 1"/>
    <property type="match status" value="1"/>
</dbReference>
<name>A0A518BPU0_9BACT</name>
<proteinExistence type="inferred from homology"/>
<keyword evidence="3 11" id="KW-0963">Cytoplasm</keyword>